<organism evidence="1 2">
    <name type="scientific">Adiantum capillus-veneris</name>
    <name type="common">Maidenhair fern</name>
    <dbReference type="NCBI Taxonomy" id="13818"/>
    <lineage>
        <taxon>Eukaryota</taxon>
        <taxon>Viridiplantae</taxon>
        <taxon>Streptophyta</taxon>
        <taxon>Embryophyta</taxon>
        <taxon>Tracheophyta</taxon>
        <taxon>Polypodiopsida</taxon>
        <taxon>Polypodiidae</taxon>
        <taxon>Polypodiales</taxon>
        <taxon>Pteridineae</taxon>
        <taxon>Pteridaceae</taxon>
        <taxon>Vittarioideae</taxon>
        <taxon>Adiantum</taxon>
    </lineage>
</organism>
<dbReference type="Proteomes" id="UP000886520">
    <property type="component" value="Chromosome 15"/>
</dbReference>
<protein>
    <submittedName>
        <fullName evidence="1">Uncharacterized protein</fullName>
    </submittedName>
</protein>
<proteinExistence type="predicted"/>
<accession>A0A9D4UKI1</accession>
<comment type="caution">
    <text evidence="1">The sequence shown here is derived from an EMBL/GenBank/DDBJ whole genome shotgun (WGS) entry which is preliminary data.</text>
</comment>
<dbReference type="AlphaFoldDB" id="A0A9D4UKI1"/>
<name>A0A9D4UKI1_ADICA</name>
<sequence length="78" mass="8655">MLPSFLLKKNGLMLTTSGIVSQRPSCNDKEKLMIKLGSFSKSSGAYDIHRYSVSSDCGRTVQKFWIVGHCNHTNGSFL</sequence>
<evidence type="ECO:0000313" key="1">
    <source>
        <dbReference type="EMBL" id="KAI5069530.1"/>
    </source>
</evidence>
<reference evidence="1" key="1">
    <citation type="submission" date="2021-01" db="EMBL/GenBank/DDBJ databases">
        <title>Adiantum capillus-veneris genome.</title>
        <authorList>
            <person name="Fang Y."/>
            <person name="Liao Q."/>
        </authorList>
    </citation>
    <scope>NUCLEOTIDE SEQUENCE</scope>
    <source>
        <strain evidence="1">H3</strain>
        <tissue evidence="1">Leaf</tissue>
    </source>
</reference>
<gene>
    <name evidence="1" type="ORF">GOP47_0015831</name>
</gene>
<keyword evidence="2" id="KW-1185">Reference proteome</keyword>
<evidence type="ECO:0000313" key="2">
    <source>
        <dbReference type="Proteomes" id="UP000886520"/>
    </source>
</evidence>
<dbReference type="EMBL" id="JABFUD020000015">
    <property type="protein sequence ID" value="KAI5069530.1"/>
    <property type="molecule type" value="Genomic_DNA"/>
</dbReference>